<dbReference type="RefSeq" id="WP_079730786.1">
    <property type="nucleotide sequence ID" value="NZ_FVZE01000004.1"/>
</dbReference>
<dbReference type="GO" id="GO:0016747">
    <property type="term" value="F:acyltransferase activity, transferring groups other than amino-acyl groups"/>
    <property type="evidence" value="ECO:0007669"/>
    <property type="project" value="InterPro"/>
</dbReference>
<proteinExistence type="predicted"/>
<keyword evidence="3" id="KW-1185">Reference proteome</keyword>
<dbReference type="InterPro" id="IPR000182">
    <property type="entry name" value="GNAT_dom"/>
</dbReference>
<evidence type="ECO:0000313" key="2">
    <source>
        <dbReference type="EMBL" id="SLK02382.1"/>
    </source>
</evidence>
<protein>
    <submittedName>
        <fullName evidence="2">Ribosomal protein S18 acetylase RimI</fullName>
    </submittedName>
</protein>
<reference evidence="3" key="1">
    <citation type="submission" date="2017-02" db="EMBL/GenBank/DDBJ databases">
        <authorList>
            <person name="Varghese N."/>
            <person name="Submissions S."/>
        </authorList>
    </citation>
    <scope>NUCLEOTIDE SEQUENCE [LARGE SCALE GENOMIC DNA]</scope>
    <source>
        <strain evidence="3">SM117</strain>
    </source>
</reference>
<dbReference type="SUPFAM" id="SSF55729">
    <property type="entry name" value="Acyl-CoA N-acyltransferases (Nat)"/>
    <property type="match status" value="1"/>
</dbReference>
<organism evidence="2 3">
    <name type="scientific">Novosphingobium mathurense</name>
    <dbReference type="NCBI Taxonomy" id="428990"/>
    <lineage>
        <taxon>Bacteria</taxon>
        <taxon>Pseudomonadati</taxon>
        <taxon>Pseudomonadota</taxon>
        <taxon>Alphaproteobacteria</taxon>
        <taxon>Sphingomonadales</taxon>
        <taxon>Sphingomonadaceae</taxon>
        <taxon>Novosphingobium</taxon>
    </lineage>
</organism>
<dbReference type="PROSITE" id="PS51186">
    <property type="entry name" value="GNAT"/>
    <property type="match status" value="1"/>
</dbReference>
<dbReference type="InterPro" id="IPR016181">
    <property type="entry name" value="Acyl_CoA_acyltransferase"/>
</dbReference>
<dbReference type="Gene3D" id="3.40.630.90">
    <property type="match status" value="1"/>
</dbReference>
<dbReference type="CDD" id="cd04301">
    <property type="entry name" value="NAT_SF"/>
    <property type="match status" value="1"/>
</dbReference>
<dbReference type="STRING" id="428990.SAMN06295987_10478"/>
<feature type="domain" description="N-acetyltransferase" evidence="1">
    <location>
        <begin position="16"/>
        <end position="153"/>
    </location>
</feature>
<dbReference type="Pfam" id="PF18014">
    <property type="entry name" value="Acetyltransf_18"/>
    <property type="match status" value="1"/>
</dbReference>
<dbReference type="InterPro" id="IPR041496">
    <property type="entry name" value="YitH/HolE_GNAT"/>
</dbReference>
<dbReference type="EMBL" id="FVZE01000004">
    <property type="protein sequence ID" value="SLK02382.1"/>
    <property type="molecule type" value="Genomic_DNA"/>
</dbReference>
<dbReference type="PANTHER" id="PTHR47237:SF2">
    <property type="entry name" value="BLL4206 PROTEIN"/>
    <property type="match status" value="1"/>
</dbReference>
<gene>
    <name evidence="2" type="ORF">SAMN06295987_10478</name>
</gene>
<evidence type="ECO:0000313" key="3">
    <source>
        <dbReference type="Proteomes" id="UP000190989"/>
    </source>
</evidence>
<accession>A0A1U6I2X4</accession>
<dbReference type="PANTHER" id="PTHR47237">
    <property type="entry name" value="SLL0310 PROTEIN"/>
    <property type="match status" value="1"/>
</dbReference>
<dbReference type="Gene3D" id="3.40.630.30">
    <property type="match status" value="1"/>
</dbReference>
<dbReference type="GO" id="GO:0005840">
    <property type="term" value="C:ribosome"/>
    <property type="evidence" value="ECO:0007669"/>
    <property type="project" value="UniProtKB-KW"/>
</dbReference>
<dbReference type="AlphaFoldDB" id="A0A1U6I2X4"/>
<keyword evidence="2" id="KW-0687">Ribonucleoprotein</keyword>
<evidence type="ECO:0000259" key="1">
    <source>
        <dbReference type="PROSITE" id="PS51186"/>
    </source>
</evidence>
<name>A0A1U6I2X4_9SPHN</name>
<dbReference type="Proteomes" id="UP000190989">
    <property type="component" value="Unassembled WGS sequence"/>
</dbReference>
<sequence length="290" mass="31004">MNGSTPDSSTPAPPECEVVPLTPEHLPQALALSQALEWPYRLEDWEIALRLGRGFAVERDGECIGTALWWPYDPDYASAGMIIVAEKAQRQGIGARLMDALLADTAGRTMILNSTAEGQVLYRRVGFEPYDIVHQHQAVLIEAPALDASVPLRPANSLDRDALMALDRAGSGMGRDNLVGTLSEGGDVLVVAREAGLTGYAIVRRWGRGVVIGPVIAHDATDAKALIAALAARHVGTFVRIDVTESCKLSPWLETLGLPQVGRVVSMSRGKPPQARPGTTLFALSNQSLG</sequence>
<dbReference type="Pfam" id="PF13508">
    <property type="entry name" value="Acetyltransf_7"/>
    <property type="match status" value="1"/>
</dbReference>
<dbReference type="InterPro" id="IPR052729">
    <property type="entry name" value="Acyl/Acetyltrans_Enzymes"/>
</dbReference>
<keyword evidence="2" id="KW-0689">Ribosomal protein</keyword>